<dbReference type="PANTHER" id="PTHR31208:SF11">
    <property type="entry name" value="CYTOKININ RIBOSIDE 5'-MONOPHOSPHATE PHOSPHORIBOHYDROLASE"/>
    <property type="match status" value="1"/>
</dbReference>
<dbReference type="eggNOG" id="ENOG502QT54">
    <property type="taxonomic scope" value="Eukaryota"/>
</dbReference>
<reference evidence="2 5" key="2">
    <citation type="journal article" date="2011" name="Nature">
        <title>The Medicago genome provides insight into the evolution of rhizobial symbioses.</title>
        <authorList>
            <person name="Young N.D."/>
            <person name="Debelle F."/>
            <person name="Oldroyd G.E."/>
            <person name="Geurts R."/>
            <person name="Cannon S.B."/>
            <person name="Udvardi M.K."/>
            <person name="Benedito V.A."/>
            <person name="Mayer K.F."/>
            <person name="Gouzy J."/>
            <person name="Schoof H."/>
            <person name="Van de Peer Y."/>
            <person name="Proost S."/>
            <person name="Cook D.R."/>
            <person name="Meyers B.C."/>
            <person name="Spannagl M."/>
            <person name="Cheung F."/>
            <person name="De Mita S."/>
            <person name="Krishnakumar V."/>
            <person name="Gundlach H."/>
            <person name="Zhou S."/>
            <person name="Mudge J."/>
            <person name="Bharti A.K."/>
            <person name="Murray J.D."/>
            <person name="Naoumkina M.A."/>
            <person name="Rosen B."/>
            <person name="Silverstein K.A."/>
            <person name="Tang H."/>
            <person name="Rombauts S."/>
            <person name="Zhao P.X."/>
            <person name="Zhou P."/>
            <person name="Barbe V."/>
            <person name="Bardou P."/>
            <person name="Bechner M."/>
            <person name="Bellec A."/>
            <person name="Berger A."/>
            <person name="Berges H."/>
            <person name="Bidwell S."/>
            <person name="Bisseling T."/>
            <person name="Choisne N."/>
            <person name="Couloux A."/>
            <person name="Denny R."/>
            <person name="Deshpande S."/>
            <person name="Dai X."/>
            <person name="Doyle J.J."/>
            <person name="Dudez A.M."/>
            <person name="Farmer A.D."/>
            <person name="Fouteau S."/>
            <person name="Franken C."/>
            <person name="Gibelin C."/>
            <person name="Gish J."/>
            <person name="Goldstein S."/>
            <person name="Gonzalez A.J."/>
            <person name="Green P.J."/>
            <person name="Hallab A."/>
            <person name="Hartog M."/>
            <person name="Hua A."/>
            <person name="Humphray S.J."/>
            <person name="Jeong D.H."/>
            <person name="Jing Y."/>
            <person name="Jocker A."/>
            <person name="Kenton S.M."/>
            <person name="Kim D.J."/>
            <person name="Klee K."/>
            <person name="Lai H."/>
            <person name="Lang C."/>
            <person name="Lin S."/>
            <person name="Macmil S.L."/>
            <person name="Magdelenat G."/>
            <person name="Matthews L."/>
            <person name="McCorrison J."/>
            <person name="Monaghan E.L."/>
            <person name="Mun J.H."/>
            <person name="Najar F.Z."/>
            <person name="Nicholson C."/>
            <person name="Noirot C."/>
            <person name="O'Bleness M."/>
            <person name="Paule C.R."/>
            <person name="Poulain J."/>
            <person name="Prion F."/>
            <person name="Qin B."/>
            <person name="Qu C."/>
            <person name="Retzel E.F."/>
            <person name="Riddle C."/>
            <person name="Sallet E."/>
            <person name="Samain S."/>
            <person name="Samson N."/>
            <person name="Sanders I."/>
            <person name="Saurat O."/>
            <person name="Scarpelli C."/>
            <person name="Schiex T."/>
            <person name="Segurens B."/>
            <person name="Severin A.J."/>
            <person name="Sherrier D.J."/>
            <person name="Shi R."/>
            <person name="Sims S."/>
            <person name="Singer S.R."/>
            <person name="Sinharoy S."/>
            <person name="Sterck L."/>
            <person name="Viollet A."/>
            <person name="Wang B.B."/>
            <person name="Wang K."/>
            <person name="Wang M."/>
            <person name="Wang X."/>
            <person name="Warfsmann J."/>
            <person name="Weissenbach J."/>
            <person name="White D.D."/>
            <person name="White J.D."/>
            <person name="Wiley G.B."/>
            <person name="Wincker P."/>
            <person name="Xing Y."/>
            <person name="Yang L."/>
            <person name="Yao Z."/>
            <person name="Ying F."/>
            <person name="Zhai J."/>
            <person name="Zhou L."/>
            <person name="Zuber A."/>
            <person name="Denarie J."/>
            <person name="Dixon R.A."/>
            <person name="May G.D."/>
            <person name="Schwartz D.C."/>
            <person name="Rogers J."/>
            <person name="Quetier F."/>
            <person name="Town C.D."/>
            <person name="Roe B.A."/>
        </authorList>
    </citation>
    <scope>NUCLEOTIDE SEQUENCE [LARGE SCALE GENOMIC DNA]</scope>
    <source>
        <strain evidence="2">A17</strain>
        <strain evidence="4 5">cv. Jemalong A17</strain>
    </source>
</reference>
<evidence type="ECO:0000313" key="4">
    <source>
        <dbReference type="EnsemblPlants" id="AES70493"/>
    </source>
</evidence>
<evidence type="ECO:0000313" key="3">
    <source>
        <dbReference type="EMBL" id="RHN67272.1"/>
    </source>
</evidence>
<dbReference type="KEGG" id="mtr:11419536"/>
<dbReference type="EnsemblPlants" id="AES70493">
    <property type="protein sequence ID" value="AES70493"/>
    <property type="gene ID" value="MTR_3g055920"/>
</dbReference>
<dbReference type="Proteomes" id="UP000265566">
    <property type="component" value="Chromosome 3"/>
</dbReference>
<dbReference type="AlphaFoldDB" id="B7FM71"/>
<name>B7FM71_MEDTR</name>
<accession>G7J1I0</accession>
<dbReference type="Gene3D" id="3.40.50.450">
    <property type="match status" value="1"/>
</dbReference>
<dbReference type="Proteomes" id="UP000002051">
    <property type="component" value="Chromosome 3"/>
</dbReference>
<reference evidence="4" key="4">
    <citation type="submission" date="2015-04" db="UniProtKB">
        <authorList>
            <consortium name="EnsemblPlants"/>
        </authorList>
    </citation>
    <scope>IDENTIFICATION</scope>
    <source>
        <strain evidence="4">cv. Jemalong A17</strain>
    </source>
</reference>
<reference evidence="6" key="5">
    <citation type="journal article" date="2018" name="Nat. Plants">
        <title>Whole-genome landscape of Medicago truncatula symbiotic genes.</title>
        <authorList>
            <person name="Pecrix Y."/>
            <person name="Staton S.E."/>
            <person name="Sallet E."/>
            <person name="Lelandais-Briere C."/>
            <person name="Moreau S."/>
            <person name="Carrere S."/>
            <person name="Blein T."/>
            <person name="Jardinaud M.F."/>
            <person name="Latrasse D."/>
            <person name="Zouine M."/>
            <person name="Zahm M."/>
            <person name="Kreplak J."/>
            <person name="Mayjonade B."/>
            <person name="Satge C."/>
            <person name="Perez M."/>
            <person name="Cauet S."/>
            <person name="Marande W."/>
            <person name="Chantry-Darmon C."/>
            <person name="Lopez-Roques C."/>
            <person name="Bouchez O."/>
            <person name="Berard A."/>
            <person name="Debelle F."/>
            <person name="Munos S."/>
            <person name="Bendahmane A."/>
            <person name="Berges H."/>
            <person name="Niebel A."/>
            <person name="Buitink J."/>
            <person name="Frugier F."/>
            <person name="Benhamed M."/>
            <person name="Crespi M."/>
            <person name="Gouzy J."/>
            <person name="Gamas P."/>
        </authorList>
    </citation>
    <scope>NUCLEOTIDE SEQUENCE [LARGE SCALE GENOMIC DNA]</scope>
    <source>
        <strain evidence="6">cv. Jemalong A17</strain>
    </source>
</reference>
<dbReference type="Gramene" id="rna15449">
    <property type="protein sequence ID" value="RHN67272.1"/>
    <property type="gene ID" value="gene15449"/>
</dbReference>
<dbReference type="Pfam" id="PF03641">
    <property type="entry name" value="Lysine_decarbox"/>
    <property type="match status" value="1"/>
</dbReference>
<gene>
    <name evidence="4" type="primary">11419536</name>
    <name evidence="2" type="ordered locus">MTR_3g055920</name>
    <name evidence="3" type="ORF">MtrunA17_Chr3g0101001</name>
</gene>
<organism evidence="1">
    <name type="scientific">Medicago truncatula</name>
    <name type="common">Barrel medic</name>
    <name type="synonym">Medicago tribuloides</name>
    <dbReference type="NCBI Taxonomy" id="3880"/>
    <lineage>
        <taxon>Eukaryota</taxon>
        <taxon>Viridiplantae</taxon>
        <taxon>Streptophyta</taxon>
        <taxon>Embryophyta</taxon>
        <taxon>Tracheophyta</taxon>
        <taxon>Spermatophyta</taxon>
        <taxon>Magnoliopsida</taxon>
        <taxon>eudicotyledons</taxon>
        <taxon>Gunneridae</taxon>
        <taxon>Pentapetalae</taxon>
        <taxon>rosids</taxon>
        <taxon>fabids</taxon>
        <taxon>Fabales</taxon>
        <taxon>Fabaceae</taxon>
        <taxon>Papilionoideae</taxon>
        <taxon>50 kb inversion clade</taxon>
        <taxon>NPAAA clade</taxon>
        <taxon>Hologalegina</taxon>
        <taxon>IRL clade</taxon>
        <taxon>Trifolieae</taxon>
        <taxon>Medicago</taxon>
    </lineage>
</organism>
<dbReference type="EMBL" id="BT053194">
    <property type="protein sequence ID" value="ACJ85854.1"/>
    <property type="molecule type" value="mRNA"/>
</dbReference>
<evidence type="ECO:0000313" key="2">
    <source>
        <dbReference type="EMBL" id="AES70493.2"/>
    </source>
</evidence>
<accession>B7FM71</accession>
<dbReference type="InterPro" id="IPR031100">
    <property type="entry name" value="LOG_fam"/>
</dbReference>
<dbReference type="PaxDb" id="3880-AES70493"/>
<dbReference type="OMA" id="HPHYIKT"/>
<dbReference type="OrthoDB" id="414463at2759"/>
<reference evidence="1" key="1">
    <citation type="submission" date="2008-12" db="EMBL/GenBank/DDBJ databases">
        <title>Medicago truncatula full length cdna cloning project.</title>
        <authorList>
            <person name="Moskal W."/>
            <person name="Chan A."/>
            <person name="Cheung F."/>
            <person name="Xiao Y."/>
            <person name="Town C.D."/>
        </authorList>
    </citation>
    <scope>NUCLEOTIDE SEQUENCE</scope>
</reference>
<protein>
    <submittedName>
        <fullName evidence="2">Lysine decarboxylase family protein</fullName>
    </submittedName>
    <submittedName>
        <fullName evidence="3">Putative LOG family protein</fullName>
    </submittedName>
</protein>
<sequence length="312" mass="34651">MMQFSTFGSSDFVLIKPTHHQNRLINCSKLLFSSTQHKNNSVGFNLSKHKANHRSIFVSKSKQESFEFDERKSPNEVKEEIKQCYELINRLGRGIVYLGSSRMGSSHSHYVQAQELAKEIANLLDSTTWSGAGPGLMDAVTQGALLAGKPVGGFKIGREAGEWTASNFHPYLPSENYLTCRFFSARKHGLVDAVVRNNSFDKTAVVALPGGIGTLDELFEMLALIQLERIGSKLPVPFLLMNYDSFYSKLLDFLDVCEDRGTVSKGEVASLWKVCNSNSEALAYLADFYCISSGDISQKKETKLQSTHDLPS</sequence>
<reference evidence="3" key="6">
    <citation type="journal article" date="2018" name="Nat. Plants">
        <title>Whole-genome landscape of Medicago truncatula symbiotic genes.</title>
        <authorList>
            <person name="Pecrix Y."/>
            <person name="Gamas P."/>
            <person name="Carrere S."/>
        </authorList>
    </citation>
    <scope>NUCLEOTIDE SEQUENCE</scope>
    <source>
        <tissue evidence="3">Leaves</tissue>
    </source>
</reference>
<dbReference type="PANTHER" id="PTHR31208">
    <property type="entry name" value="EXPRESSED PROTEIN"/>
    <property type="match status" value="1"/>
</dbReference>
<evidence type="ECO:0000313" key="6">
    <source>
        <dbReference type="Proteomes" id="UP000265566"/>
    </source>
</evidence>
<reference evidence="2 5" key="3">
    <citation type="journal article" date="2014" name="BMC Genomics">
        <title>An improved genome release (version Mt4.0) for the model legume Medicago truncatula.</title>
        <authorList>
            <person name="Tang H."/>
            <person name="Krishnakumar V."/>
            <person name="Bidwell S."/>
            <person name="Rosen B."/>
            <person name="Chan A."/>
            <person name="Zhou S."/>
            <person name="Gentzbittel L."/>
            <person name="Childs K.L."/>
            <person name="Yandell M."/>
            <person name="Gundlach H."/>
            <person name="Mayer K.F."/>
            <person name="Schwartz D.C."/>
            <person name="Town C.D."/>
        </authorList>
    </citation>
    <scope>GENOME REANNOTATION</scope>
    <source>
        <strain evidence="4 5">cv. Jemalong A17</strain>
    </source>
</reference>
<keyword evidence="5" id="KW-1185">Reference proteome</keyword>
<proteinExistence type="evidence at transcript level"/>
<evidence type="ECO:0000313" key="5">
    <source>
        <dbReference type="Proteomes" id="UP000002051"/>
    </source>
</evidence>
<accession>A0A0C3VGJ8</accession>
<dbReference type="HOGENOM" id="CLU_058336_0_3_1"/>
<evidence type="ECO:0000313" key="1">
    <source>
        <dbReference type="EMBL" id="ACJ85854.1"/>
    </source>
</evidence>
<dbReference type="EMBL" id="CM001219">
    <property type="protein sequence ID" value="AES70493.2"/>
    <property type="molecule type" value="Genomic_DNA"/>
</dbReference>
<dbReference type="EMBL" id="PSQE01000003">
    <property type="protein sequence ID" value="RHN67272.1"/>
    <property type="molecule type" value="Genomic_DNA"/>
</dbReference>
<dbReference type="SUPFAM" id="SSF102405">
    <property type="entry name" value="MCP/YpsA-like"/>
    <property type="match status" value="1"/>
</dbReference>